<dbReference type="InterPro" id="IPR048503">
    <property type="entry name" value="NamZ_C"/>
</dbReference>
<dbReference type="Pfam" id="PF20732">
    <property type="entry name" value="NamZ_C"/>
    <property type="match status" value="1"/>
</dbReference>
<dbReference type="PIRSF" id="PIRSF016719">
    <property type="entry name" value="UCP016719"/>
    <property type="match status" value="1"/>
</dbReference>
<sequence length="436" mass="47830">MRLKIKTPKLAVAMRLFTHLKWLLNHTGIRLFYCLPAVLLCMASGALSATVSPRAYTNEAQLNNVGAAQFEQYLPGLAGKRVAMVVNQSAVVSAKEHLVDVLVSKEVDIVRILSPEHGFRGDKGAGVIIDDGKDSATGLPIYSLYGKTKKPTKEMLRGIDVIVFDLQDVGVRFYTYLSTLHYVLEAAAQHDVEVIVLDRPNPNGAFTDGPTLSMDFQSFIGMHPIPVLHGMTLGELALMIKGEGWIDGADRLNLSVVPVTHYHKQKPYKLPVAPSPNLPNALSVALYPTLCFFEGTDVSIGRGTATPFQLIGHPTITLGDSRATIKSTAAAPTPKHQNTRIFARYLTRQDVTGLSPELWVQVYQTFAANNANFFTRGAFFDKLAGSSQLREQIKAGKSAQEIRASWQADLAAFKKQRAPYLLYPLHAPAHNDARLK</sequence>
<evidence type="ECO:0000313" key="3">
    <source>
        <dbReference type="EMBL" id="NDV93024.1"/>
    </source>
</evidence>
<dbReference type="PANTHER" id="PTHR42915">
    <property type="entry name" value="HYPOTHETICAL 460 KDA PROTEIN IN FEUA-SIGW INTERGENIC REGION [PRECURSOR]"/>
    <property type="match status" value="1"/>
</dbReference>
<gene>
    <name evidence="3" type="ORF">GTH32_17795</name>
</gene>
<dbReference type="EMBL" id="JAAAWN010000035">
    <property type="protein sequence ID" value="NDV93024.1"/>
    <property type="molecule type" value="Genomic_DNA"/>
</dbReference>
<accession>A0A7X5LP98</accession>
<evidence type="ECO:0000259" key="1">
    <source>
        <dbReference type="Pfam" id="PF07075"/>
    </source>
</evidence>
<dbReference type="AlphaFoldDB" id="A0A7X5LP98"/>
<feature type="domain" description="Peptidoglycan beta-N-acetylmuramidase NamZ C-terminal" evidence="2">
    <location>
        <begin position="286"/>
        <end position="423"/>
    </location>
</feature>
<proteinExistence type="predicted"/>
<feature type="domain" description="Peptidoglycan beta-N-acetylmuramidase NamZ N-terminal" evidence="1">
    <location>
        <begin position="82"/>
        <end position="280"/>
    </location>
</feature>
<dbReference type="Pfam" id="PF07075">
    <property type="entry name" value="NamZ_N"/>
    <property type="match status" value="1"/>
</dbReference>
<dbReference type="Gene3D" id="3.90.1150.140">
    <property type="match status" value="1"/>
</dbReference>
<protein>
    <submittedName>
        <fullName evidence="3">DUF1343 domain-containing protein</fullName>
    </submittedName>
</protein>
<evidence type="ECO:0000313" key="4">
    <source>
        <dbReference type="Proteomes" id="UP000470213"/>
    </source>
</evidence>
<evidence type="ECO:0000259" key="2">
    <source>
        <dbReference type="Pfam" id="PF20732"/>
    </source>
</evidence>
<dbReference type="PANTHER" id="PTHR42915:SF1">
    <property type="entry name" value="PEPTIDOGLYCAN BETA-N-ACETYLMURAMIDASE NAMZ"/>
    <property type="match status" value="1"/>
</dbReference>
<keyword evidence="4" id="KW-1185">Reference proteome</keyword>
<reference evidence="3 4" key="1">
    <citation type="submission" date="2020-01" db="EMBL/GenBank/DDBJ databases">
        <authorList>
            <person name="Chen J."/>
            <person name="Zhu S."/>
            <person name="Yang J."/>
        </authorList>
    </citation>
    <scope>NUCLEOTIDE SEQUENCE [LARGE SCALE GENOMIC DNA]</scope>
    <source>
        <strain evidence="3 4">345S023</strain>
    </source>
</reference>
<dbReference type="InterPro" id="IPR048502">
    <property type="entry name" value="NamZ_N"/>
</dbReference>
<comment type="caution">
    <text evidence="3">The sequence shown here is derived from an EMBL/GenBank/DDBJ whole genome shotgun (WGS) entry which is preliminary data.</text>
</comment>
<dbReference type="InterPro" id="IPR008302">
    <property type="entry name" value="NamZ"/>
</dbReference>
<name>A0A7X5LP98_9ALTE</name>
<dbReference type="Gene3D" id="3.40.50.12170">
    <property type="entry name" value="Uncharacterised protein PF07075, DUF1343"/>
    <property type="match status" value="1"/>
</dbReference>
<dbReference type="Proteomes" id="UP000470213">
    <property type="component" value="Unassembled WGS sequence"/>
</dbReference>
<organism evidence="3 4">
    <name type="scientific">Alteromonas profundi</name>
    <dbReference type="NCBI Taxonomy" id="2696062"/>
    <lineage>
        <taxon>Bacteria</taxon>
        <taxon>Pseudomonadati</taxon>
        <taxon>Pseudomonadota</taxon>
        <taxon>Gammaproteobacteria</taxon>
        <taxon>Alteromonadales</taxon>
        <taxon>Alteromonadaceae</taxon>
        <taxon>Alteromonas/Salinimonas group</taxon>
        <taxon>Alteromonas</taxon>
    </lineage>
</organism>
<dbReference type="GO" id="GO:0033922">
    <property type="term" value="F:peptidoglycan beta-N-acetylmuramidase activity"/>
    <property type="evidence" value="ECO:0007669"/>
    <property type="project" value="InterPro"/>
</dbReference>